<keyword evidence="3" id="KW-1185">Reference proteome</keyword>
<sequence>MDPLFQYVVVFLVVLLVAYQIVAIRFSVARVERKVAHIAAFLRIDTSRAPPPSDRVKELARQPGGRIAAARAYSADTGLGIVESAAAVDDYLASQDE</sequence>
<keyword evidence="1" id="KW-0812">Transmembrane</keyword>
<dbReference type="Proteomes" id="UP000503447">
    <property type="component" value="Chromosome"/>
</dbReference>
<reference evidence="3" key="1">
    <citation type="submission" date="2020-05" db="EMBL/GenBank/DDBJ databases">
        <title>Frigoriglobus tundricola gen. nov., sp. nov., a psychrotolerant cellulolytic planctomycete of the family Gemmataceae with two divergent copies of 16S rRNA gene.</title>
        <authorList>
            <person name="Kulichevskaya I.S."/>
            <person name="Ivanova A.A."/>
            <person name="Naumoff D.G."/>
            <person name="Beletsky A.V."/>
            <person name="Rijpstra W.I.C."/>
            <person name="Sinninghe Damste J.S."/>
            <person name="Mardanov A.V."/>
            <person name="Ravin N.V."/>
            <person name="Dedysh S.N."/>
        </authorList>
    </citation>
    <scope>NUCLEOTIDE SEQUENCE [LARGE SCALE GENOMIC DNA]</scope>
    <source>
        <strain evidence="3">PL17</strain>
    </source>
</reference>
<feature type="transmembrane region" description="Helical" evidence="1">
    <location>
        <begin position="6"/>
        <end position="28"/>
    </location>
</feature>
<protein>
    <submittedName>
        <fullName evidence="2">Uncharacterized protein</fullName>
    </submittedName>
</protein>
<keyword evidence="1" id="KW-1133">Transmembrane helix</keyword>
<organism evidence="2 3">
    <name type="scientific">Frigoriglobus tundricola</name>
    <dbReference type="NCBI Taxonomy" id="2774151"/>
    <lineage>
        <taxon>Bacteria</taxon>
        <taxon>Pseudomonadati</taxon>
        <taxon>Planctomycetota</taxon>
        <taxon>Planctomycetia</taxon>
        <taxon>Gemmatales</taxon>
        <taxon>Gemmataceae</taxon>
        <taxon>Frigoriglobus</taxon>
    </lineage>
</organism>
<evidence type="ECO:0000313" key="2">
    <source>
        <dbReference type="EMBL" id="QJW93051.1"/>
    </source>
</evidence>
<evidence type="ECO:0000256" key="1">
    <source>
        <dbReference type="SAM" id="Phobius"/>
    </source>
</evidence>
<dbReference type="EMBL" id="CP053452">
    <property type="protein sequence ID" value="QJW93051.1"/>
    <property type="molecule type" value="Genomic_DNA"/>
</dbReference>
<keyword evidence="1" id="KW-0472">Membrane</keyword>
<name>A0A6M5YIA5_9BACT</name>
<evidence type="ECO:0000313" key="3">
    <source>
        <dbReference type="Proteomes" id="UP000503447"/>
    </source>
</evidence>
<accession>A0A6M5YIA5</accession>
<proteinExistence type="predicted"/>
<dbReference type="KEGG" id="ftj:FTUN_0551"/>
<dbReference type="AlphaFoldDB" id="A0A6M5YIA5"/>
<gene>
    <name evidence="2" type="ORF">FTUN_0551</name>
</gene>